<keyword evidence="2" id="KW-0201">Cytochrome c-type biogenesis</keyword>
<dbReference type="GO" id="GO:0030313">
    <property type="term" value="C:cell envelope"/>
    <property type="evidence" value="ECO:0007669"/>
    <property type="project" value="UniProtKB-SubCell"/>
</dbReference>
<evidence type="ECO:0000259" key="5">
    <source>
        <dbReference type="PROSITE" id="PS51352"/>
    </source>
</evidence>
<sequence>MYKLSVICAFLLLVSSCTPKEQAKFATVNGKILSSDAEKIEFMWFKENPAEPLGKTQTAKVDSAGHFSIDIPIQSISKGMMTCNNNRNSLVLSPGDKLEITVDGDSLRFEGTGAAENSFLYQLEKVKKCDRNELVRSWYTEDHTLEDMFKMITDYVNIRQSELAVFKQKHELQKEFLHFFEIETKIDNINLLQNASLVYSRKNRKNIDSLQLPKGADKYKTFASVQNDEYLICSDYINLFNSLIRKEALKRMASDTTLSKEDAKLSVIMDSLSGKTREYTMLLEIYFNVTYRNTDDPKLIETFYKINTDDNCRKIADRELSKYEAKKAMIGAPLQQDILETTLFDSNENELTVRGILDKYKGKVVYLDIWSLGCGPCRMAMPASKKLKEDLSDQAIEFVYMTVDKKSDNLWPEVYKVSQSEKNQYRFANGFNSKLHQLLSINAVPTYIIIDKDGRLISYNADRPNNPKLKEQLLQLAGR</sequence>
<evidence type="ECO:0000256" key="4">
    <source>
        <dbReference type="ARBA" id="ARBA00023284"/>
    </source>
</evidence>
<evidence type="ECO:0000256" key="2">
    <source>
        <dbReference type="ARBA" id="ARBA00022748"/>
    </source>
</evidence>
<dbReference type="Pfam" id="PF13905">
    <property type="entry name" value="Thioredoxin_8"/>
    <property type="match status" value="1"/>
</dbReference>
<comment type="caution">
    <text evidence="6">The sequence shown here is derived from an EMBL/GenBank/DDBJ whole genome shotgun (WGS) entry which is preliminary data.</text>
</comment>
<dbReference type="Proteomes" id="UP000462449">
    <property type="component" value="Unassembled WGS sequence"/>
</dbReference>
<gene>
    <name evidence="7" type="ORF">DWB62_005240</name>
    <name evidence="6" type="ORF">GNY23_05240</name>
</gene>
<evidence type="ECO:0000313" key="9">
    <source>
        <dbReference type="Proteomes" id="UP000462449"/>
    </source>
</evidence>
<dbReference type="InterPro" id="IPR012336">
    <property type="entry name" value="Thioredoxin-like_fold"/>
</dbReference>
<dbReference type="InterPro" id="IPR036249">
    <property type="entry name" value="Thioredoxin-like_sf"/>
</dbReference>
<dbReference type="InterPro" id="IPR050553">
    <property type="entry name" value="Thioredoxin_ResA/DsbE_sf"/>
</dbReference>
<proteinExistence type="predicted"/>
<comment type="subcellular location">
    <subcellularLocation>
        <location evidence="1">Cell envelope</location>
    </subcellularLocation>
</comment>
<dbReference type="PROSITE" id="PS51352">
    <property type="entry name" value="THIOREDOXIN_2"/>
    <property type="match status" value="1"/>
</dbReference>
<dbReference type="Gene3D" id="3.40.30.10">
    <property type="entry name" value="Glutaredoxin"/>
    <property type="match status" value="1"/>
</dbReference>
<feature type="domain" description="Thioredoxin" evidence="5">
    <location>
        <begin position="328"/>
        <end position="479"/>
    </location>
</feature>
<dbReference type="EMBL" id="QTZN02000008">
    <property type="protein sequence ID" value="MVB06416.1"/>
    <property type="molecule type" value="Genomic_DNA"/>
</dbReference>
<dbReference type="PANTHER" id="PTHR42852">
    <property type="entry name" value="THIOL:DISULFIDE INTERCHANGE PROTEIN DSBE"/>
    <property type="match status" value="1"/>
</dbReference>
<name>A0A7M4D3I2_9BACT</name>
<dbReference type="Proteomes" id="UP000285951">
    <property type="component" value="Unassembled WGS sequence"/>
</dbReference>
<dbReference type="PROSITE" id="PS51257">
    <property type="entry name" value="PROKAR_LIPOPROTEIN"/>
    <property type="match status" value="1"/>
</dbReference>
<dbReference type="GO" id="GO:0017004">
    <property type="term" value="P:cytochrome complex assembly"/>
    <property type="evidence" value="ECO:0007669"/>
    <property type="project" value="UniProtKB-KW"/>
</dbReference>
<dbReference type="OrthoDB" id="1120316at2"/>
<dbReference type="CDD" id="cd02966">
    <property type="entry name" value="TlpA_like_family"/>
    <property type="match status" value="1"/>
</dbReference>
<dbReference type="InterPro" id="IPR013766">
    <property type="entry name" value="Thioredoxin_domain"/>
</dbReference>
<keyword evidence="4" id="KW-0676">Redox-active center</keyword>
<evidence type="ECO:0000313" key="6">
    <source>
        <dbReference type="EMBL" id="MUP37211.1"/>
    </source>
</evidence>
<accession>A0A7M4D3I2</accession>
<evidence type="ECO:0000313" key="8">
    <source>
        <dbReference type="Proteomes" id="UP000285951"/>
    </source>
</evidence>
<evidence type="ECO:0000256" key="1">
    <source>
        <dbReference type="ARBA" id="ARBA00004196"/>
    </source>
</evidence>
<dbReference type="AlphaFoldDB" id="A0A7M4D3I2"/>
<keyword evidence="3" id="KW-1015">Disulfide bond</keyword>
<keyword evidence="8" id="KW-1185">Reference proteome</keyword>
<dbReference type="RefSeq" id="WP_156195027.1">
    <property type="nucleotide sequence ID" value="NZ_QTZN02000008.1"/>
</dbReference>
<dbReference type="EMBL" id="WOTW01000008">
    <property type="protein sequence ID" value="MUP37211.1"/>
    <property type="molecule type" value="Genomic_DNA"/>
</dbReference>
<dbReference type="PANTHER" id="PTHR42852:SF6">
    <property type="entry name" value="THIOL:DISULFIDE INTERCHANGE PROTEIN DSBE"/>
    <property type="match status" value="1"/>
</dbReference>
<evidence type="ECO:0000256" key="3">
    <source>
        <dbReference type="ARBA" id="ARBA00023157"/>
    </source>
</evidence>
<reference evidence="7 8" key="1">
    <citation type="submission" date="2019-11" db="EMBL/GenBank/DDBJ databases">
        <title>Draft genome sequence of Labilibaculum sp. strain SYP isolated from Black Sea.</title>
        <authorList>
            <person name="Yadav S."/>
            <person name="Villanueva L."/>
        </authorList>
    </citation>
    <scope>NUCLEOTIDE SEQUENCE [LARGE SCALE GENOMIC DNA]</scope>
    <source>
        <strain evidence="7 8">44</strain>
    </source>
</reference>
<organism evidence="6 9">
    <name type="scientific">Labilibaculum euxinus</name>
    <dbReference type="NCBI Taxonomy" id="2686357"/>
    <lineage>
        <taxon>Bacteria</taxon>
        <taxon>Pseudomonadati</taxon>
        <taxon>Bacteroidota</taxon>
        <taxon>Bacteroidia</taxon>
        <taxon>Marinilabiliales</taxon>
        <taxon>Marinifilaceae</taxon>
        <taxon>Labilibaculum</taxon>
    </lineage>
</organism>
<reference evidence="6 9" key="2">
    <citation type="submission" date="2019-12" db="EMBL/GenBank/DDBJ databases">
        <title>Draft genome sequence of Labilibaculum sp. strain 44 isolated from deep waters of Black Sea.</title>
        <authorList>
            <person name="Yadav S."/>
            <person name="Villanueva L."/>
        </authorList>
    </citation>
    <scope>NUCLEOTIDE SEQUENCE [LARGE SCALE GENOMIC DNA]</scope>
    <source>
        <strain evidence="6 9">44</strain>
    </source>
</reference>
<dbReference type="SUPFAM" id="SSF52833">
    <property type="entry name" value="Thioredoxin-like"/>
    <property type="match status" value="1"/>
</dbReference>
<protein>
    <submittedName>
        <fullName evidence="6">Redoxin family protein</fullName>
    </submittedName>
</protein>
<evidence type="ECO:0000313" key="7">
    <source>
        <dbReference type="EMBL" id="MVB06416.1"/>
    </source>
</evidence>